<dbReference type="InterPro" id="IPR043957">
    <property type="entry name" value="Vanin_C"/>
</dbReference>
<dbReference type="GO" id="GO:0098552">
    <property type="term" value="C:side of membrane"/>
    <property type="evidence" value="ECO:0007669"/>
    <property type="project" value="UniProtKB-KW"/>
</dbReference>
<evidence type="ECO:0000256" key="18">
    <source>
        <dbReference type="SAM" id="SignalP"/>
    </source>
</evidence>
<dbReference type="Pfam" id="PF00795">
    <property type="entry name" value="CN_hydrolase"/>
    <property type="match status" value="1"/>
</dbReference>
<comment type="function">
    <text evidence="11">Amidohydrolase that hydrolyzes specifically one of the carboamide linkages in D-pantetheine thus recycling pantothenic acid (vitamin B5) and releasing cysteamine.</text>
</comment>
<dbReference type="CDD" id="cd07567">
    <property type="entry name" value="biotinidase_like"/>
    <property type="match status" value="1"/>
</dbReference>
<dbReference type="GO" id="GO:0045087">
    <property type="term" value="P:innate immune response"/>
    <property type="evidence" value="ECO:0007669"/>
    <property type="project" value="Ensembl"/>
</dbReference>
<reference evidence="20" key="1">
    <citation type="submission" date="2019-08" db="EMBL/GenBank/DDBJ databases">
        <title>Phocoena sinus (Vaquita) genome, mPhoSin1, primary haplotype.</title>
        <authorList>
            <person name="Morin P."/>
            <person name="Mountcastle J."/>
            <person name="Fungtammasan C."/>
            <person name="Rhie A."/>
            <person name="Rojas-Bracho L."/>
            <person name="Smith C.R."/>
            <person name="Taylor B.L."/>
            <person name="Gulland F.M.D."/>
            <person name="Musser W."/>
            <person name="Houck M."/>
            <person name="Haase B."/>
            <person name="Paez S."/>
            <person name="Howe K."/>
            <person name="Torrance J."/>
            <person name="Formenti G."/>
            <person name="Phillippy A."/>
            <person name="Ryder O."/>
            <person name="Jarvis E.D."/>
            <person name="Fedrigo O."/>
        </authorList>
    </citation>
    <scope>NUCLEOTIDE SEQUENCE [LARGE SCALE GENOMIC DNA]</scope>
</reference>
<keyword evidence="7" id="KW-0378">Hydrolase</keyword>
<dbReference type="PIRSF" id="PIRSF011861">
    <property type="entry name" value="Biotinidase"/>
    <property type="match status" value="1"/>
</dbReference>
<dbReference type="GO" id="GO:0033089">
    <property type="term" value="P:positive regulation of T cell differentiation in thymus"/>
    <property type="evidence" value="ECO:0007669"/>
    <property type="project" value="Ensembl"/>
</dbReference>
<dbReference type="PROSITE" id="PS50263">
    <property type="entry name" value="CN_HYDROLASE"/>
    <property type="match status" value="1"/>
</dbReference>
<dbReference type="Pfam" id="PF19018">
    <property type="entry name" value="Vanin_C"/>
    <property type="match status" value="1"/>
</dbReference>
<dbReference type="InterPro" id="IPR040154">
    <property type="entry name" value="Biotinidase/VNN"/>
</dbReference>
<dbReference type="InterPro" id="IPR012101">
    <property type="entry name" value="Biotinidase-like_euk"/>
</dbReference>
<dbReference type="Gene3D" id="3.60.110.10">
    <property type="entry name" value="Carbon-nitrogen hydrolase"/>
    <property type="match status" value="1"/>
</dbReference>
<gene>
    <name evidence="20" type="primary">VNN1</name>
</gene>
<evidence type="ECO:0000256" key="14">
    <source>
        <dbReference type="ARBA" id="ARBA00041612"/>
    </source>
</evidence>
<reference evidence="20" key="2">
    <citation type="submission" date="2025-08" db="UniProtKB">
        <authorList>
            <consortium name="Ensembl"/>
        </authorList>
    </citation>
    <scope>IDENTIFICATION</scope>
</reference>
<dbReference type="GO" id="GO:0002544">
    <property type="term" value="P:chronic inflammatory response"/>
    <property type="evidence" value="ECO:0007669"/>
    <property type="project" value="Ensembl"/>
</dbReference>
<evidence type="ECO:0000313" key="21">
    <source>
        <dbReference type="Proteomes" id="UP000694554"/>
    </source>
</evidence>
<dbReference type="InterPro" id="IPR003010">
    <property type="entry name" value="C-N_Hydrolase"/>
</dbReference>
<dbReference type="GO" id="GO:0015938">
    <property type="term" value="P:coenzyme A catabolic process"/>
    <property type="evidence" value="ECO:0007669"/>
    <property type="project" value="Ensembl"/>
</dbReference>
<evidence type="ECO:0000256" key="12">
    <source>
        <dbReference type="ARBA" id="ARBA00039042"/>
    </source>
</evidence>
<evidence type="ECO:0000256" key="3">
    <source>
        <dbReference type="ARBA" id="ARBA00011245"/>
    </source>
</evidence>
<accession>A0A8C9BF09</accession>
<dbReference type="GO" id="GO:1902177">
    <property type="term" value="P:positive regulation of oxidative stress-induced intrinsic apoptotic signaling pathway"/>
    <property type="evidence" value="ECO:0007669"/>
    <property type="project" value="Ensembl"/>
</dbReference>
<reference evidence="20" key="3">
    <citation type="submission" date="2025-09" db="UniProtKB">
        <authorList>
            <consortium name="Ensembl"/>
        </authorList>
    </citation>
    <scope>IDENTIFICATION</scope>
</reference>
<comment type="catalytic activity">
    <reaction evidence="16">
        <text>(R)-pantetheine + H2O = cysteamine + (R)-pantothenate</text>
        <dbReference type="Rhea" id="RHEA:13445"/>
        <dbReference type="ChEBI" id="CHEBI:15377"/>
        <dbReference type="ChEBI" id="CHEBI:16753"/>
        <dbReference type="ChEBI" id="CHEBI:29032"/>
        <dbReference type="ChEBI" id="CHEBI:58029"/>
        <dbReference type="EC" id="3.5.1.92"/>
    </reaction>
</comment>
<evidence type="ECO:0000313" key="20">
    <source>
        <dbReference type="Ensembl" id="ENSPSNP00000006140.1"/>
    </source>
</evidence>
<feature type="chain" id="PRO_5034727942" description="Pantetheinase" evidence="18">
    <location>
        <begin position="23"/>
        <end position="468"/>
    </location>
</feature>
<keyword evidence="5" id="KW-0336">GPI-anchor</keyword>
<feature type="signal peptide" evidence="18">
    <location>
        <begin position="1"/>
        <end position="22"/>
    </location>
</feature>
<dbReference type="Proteomes" id="UP000694554">
    <property type="component" value="Chromosome 12"/>
</dbReference>
<comment type="similarity">
    <text evidence="2">Belongs to the carbon-nitrogen hydrolase superfamily. BTD/VNN family.</text>
</comment>
<dbReference type="InterPro" id="IPR036526">
    <property type="entry name" value="C-N_Hydrolase_sf"/>
</dbReference>
<feature type="active site" description="Proton donor" evidence="17">
    <location>
        <position position="147"/>
    </location>
</feature>
<dbReference type="GO" id="GO:0015939">
    <property type="term" value="P:pantothenate metabolic process"/>
    <property type="evidence" value="ECO:0007669"/>
    <property type="project" value="Ensembl"/>
</dbReference>
<evidence type="ECO:0000256" key="16">
    <source>
        <dbReference type="ARBA" id="ARBA00049072"/>
    </source>
</evidence>
<evidence type="ECO:0000256" key="15">
    <source>
        <dbReference type="ARBA" id="ARBA00043080"/>
    </source>
</evidence>
<evidence type="ECO:0000256" key="5">
    <source>
        <dbReference type="ARBA" id="ARBA00022622"/>
    </source>
</evidence>
<keyword evidence="6 18" id="KW-0732">Signal</keyword>
<dbReference type="SUPFAM" id="SSF56317">
    <property type="entry name" value="Carbon-nitrogen hydrolase"/>
    <property type="match status" value="1"/>
</dbReference>
<evidence type="ECO:0000256" key="17">
    <source>
        <dbReference type="PIRSR" id="PIRSR011861-1"/>
    </source>
</evidence>
<organism evidence="20 21">
    <name type="scientific">Phocoena sinus</name>
    <name type="common">Vaquita</name>
    <dbReference type="NCBI Taxonomy" id="42100"/>
    <lineage>
        <taxon>Eukaryota</taxon>
        <taxon>Metazoa</taxon>
        <taxon>Chordata</taxon>
        <taxon>Craniata</taxon>
        <taxon>Vertebrata</taxon>
        <taxon>Euteleostomi</taxon>
        <taxon>Mammalia</taxon>
        <taxon>Eutheria</taxon>
        <taxon>Laurasiatheria</taxon>
        <taxon>Artiodactyla</taxon>
        <taxon>Whippomorpha</taxon>
        <taxon>Cetacea</taxon>
        <taxon>Odontoceti</taxon>
        <taxon>Phocoenidae</taxon>
        <taxon>Phocoena</taxon>
    </lineage>
</organism>
<evidence type="ECO:0000259" key="19">
    <source>
        <dbReference type="PROSITE" id="PS50263"/>
    </source>
</evidence>
<feature type="domain" description="CN hydrolase" evidence="19">
    <location>
        <begin position="31"/>
        <end position="275"/>
    </location>
</feature>
<keyword evidence="9" id="KW-0325">Glycoprotein</keyword>
<keyword evidence="10" id="KW-0449">Lipoprotein</keyword>
<comment type="subunit">
    <text evidence="3">Monomer.</text>
</comment>
<protein>
    <recommendedName>
        <fullName evidence="13">Pantetheinase</fullName>
        <ecNumber evidence="12">3.5.1.92</ecNumber>
    </recommendedName>
    <alternativeName>
        <fullName evidence="15">Pantetheine hydrolase</fullName>
    </alternativeName>
    <alternativeName>
        <fullName evidence="14">Vascular non-inflammatory molecule 1</fullName>
    </alternativeName>
</protein>
<dbReference type="GO" id="GO:0002526">
    <property type="term" value="P:acute inflammatory response"/>
    <property type="evidence" value="ECO:0007669"/>
    <property type="project" value="Ensembl"/>
</dbReference>
<evidence type="ECO:0000256" key="4">
    <source>
        <dbReference type="ARBA" id="ARBA00022475"/>
    </source>
</evidence>
<evidence type="ECO:0000256" key="8">
    <source>
        <dbReference type="ARBA" id="ARBA00023136"/>
    </source>
</evidence>
<dbReference type="EC" id="3.5.1.92" evidence="12"/>
<proteinExistence type="inferred from homology"/>
<evidence type="ECO:0000256" key="1">
    <source>
        <dbReference type="ARBA" id="ARBA00004609"/>
    </source>
</evidence>
<dbReference type="GO" id="GO:0098609">
    <property type="term" value="P:cell-cell adhesion"/>
    <property type="evidence" value="ECO:0007669"/>
    <property type="project" value="Ensembl"/>
</dbReference>
<dbReference type="GO" id="GO:0017159">
    <property type="term" value="F:pantetheine hydrolase activity"/>
    <property type="evidence" value="ECO:0007669"/>
    <property type="project" value="UniProtKB-EC"/>
</dbReference>
<dbReference type="AlphaFoldDB" id="A0A8C9BF09"/>
<evidence type="ECO:0000256" key="2">
    <source>
        <dbReference type="ARBA" id="ARBA00008225"/>
    </source>
</evidence>
<sequence length="468" mass="52101">MTMSQLLDYAAIFFLCVLTASSLDTFTAAVYEHAVILPNATLIPVSHEEALLLMNQNLDLLEKAIASASKQGAHIIVTPEDGIYGFNFNRESIYPYLEDIPDPQVNWIPCNNPDRLSCLAKENSSYVVANIGDKEAMQWKLVARYHKQNLFLGEDQFNAPKEAEVVTFNTTFGKFGIFTCFDILFHDPAVTLVKDFHVDTILFPTAWMNVLPHLSAIEFHSAWAMGMGVNFLASNLHYPSKKMTGSGIYAPDSPRAFHYDMKTEKGKLLLSQLASHPHPTAVVNWTSYASGIEAPSMGNQEFKGIIFFDEFTFLELKGVTGNYTVCQKDLCCHLSYKMSEKRSDEVYVLGAFDGLHTVEGSYYLQICTLLKCKTMDLHTCGDSVETASTRFEMFSLSGTFETQYVFPEVLLSGIQLAPGEFQVSSDGRLCSQKPLSGPILTVTLFGRLYEKDSAPNAFSDLRVGPNPM</sequence>
<name>A0A8C9BF09_PHOSS</name>
<dbReference type="PANTHER" id="PTHR10609">
    <property type="entry name" value="BIOTINIDASE-RELATED"/>
    <property type="match status" value="1"/>
</dbReference>
<keyword evidence="8" id="KW-0472">Membrane</keyword>
<feature type="active site" description="Proton acceptor" evidence="17">
    <location>
        <position position="80"/>
    </location>
</feature>
<evidence type="ECO:0000256" key="10">
    <source>
        <dbReference type="ARBA" id="ARBA00023288"/>
    </source>
</evidence>
<evidence type="ECO:0000256" key="9">
    <source>
        <dbReference type="ARBA" id="ARBA00023180"/>
    </source>
</evidence>
<keyword evidence="4" id="KW-1003">Cell membrane</keyword>
<keyword evidence="21" id="KW-1185">Reference proteome</keyword>
<evidence type="ECO:0000256" key="11">
    <source>
        <dbReference type="ARBA" id="ARBA00037598"/>
    </source>
</evidence>
<dbReference type="GO" id="GO:0005886">
    <property type="term" value="C:plasma membrane"/>
    <property type="evidence" value="ECO:0007669"/>
    <property type="project" value="UniProtKB-SubCell"/>
</dbReference>
<evidence type="ECO:0000256" key="13">
    <source>
        <dbReference type="ARBA" id="ARBA00039352"/>
    </source>
</evidence>
<dbReference type="Ensembl" id="ENSPSNT00000007001.1">
    <property type="protein sequence ID" value="ENSPSNP00000006140.1"/>
    <property type="gene ID" value="ENSPSNG00000004564.1"/>
</dbReference>
<dbReference type="PANTHER" id="PTHR10609:SF16">
    <property type="entry name" value="PANTETHEINASE"/>
    <property type="match status" value="1"/>
</dbReference>
<evidence type="ECO:0000256" key="7">
    <source>
        <dbReference type="ARBA" id="ARBA00022801"/>
    </source>
</evidence>
<comment type="subcellular location">
    <subcellularLocation>
        <location evidence="1">Cell membrane</location>
        <topology evidence="1">Lipid-anchor</topology>
        <topology evidence="1">GPI-anchor</topology>
    </subcellularLocation>
</comment>
<feature type="active site" description="Nucleophile" evidence="17">
    <location>
        <position position="180"/>
    </location>
</feature>
<evidence type="ECO:0000256" key="6">
    <source>
        <dbReference type="ARBA" id="ARBA00022729"/>
    </source>
</evidence>
<dbReference type="GeneTree" id="ENSGT00390000013823"/>